<evidence type="ECO:0000256" key="1">
    <source>
        <dbReference type="SAM" id="Coils"/>
    </source>
</evidence>
<organism evidence="3 4">
    <name type="scientific">Parascardovia denticolens DSM 10105 = JCM 12538</name>
    <dbReference type="NCBI Taxonomy" id="864564"/>
    <lineage>
        <taxon>Bacteria</taxon>
        <taxon>Bacillati</taxon>
        <taxon>Actinomycetota</taxon>
        <taxon>Actinomycetes</taxon>
        <taxon>Bifidobacteriales</taxon>
        <taxon>Bifidobacteriaceae</taxon>
        <taxon>Parascardovia</taxon>
    </lineage>
</organism>
<protein>
    <recommendedName>
        <fullName evidence="5">Cell division protein</fullName>
    </recommendedName>
</protein>
<reference evidence="3 4" key="1">
    <citation type="submission" date="2010-12" db="EMBL/GenBank/DDBJ databases">
        <authorList>
            <person name="Muzny D."/>
            <person name="Qin X."/>
            <person name="Buhay C."/>
            <person name="Dugan-Rocha S."/>
            <person name="Ding Y."/>
            <person name="Chen G."/>
            <person name="Hawes A."/>
            <person name="Holder M."/>
            <person name="Jhangiani S."/>
            <person name="Johnson A."/>
            <person name="Khan Z."/>
            <person name="Li Z."/>
            <person name="Liu W."/>
            <person name="Liu X."/>
            <person name="Perez L."/>
            <person name="Shen H."/>
            <person name="Wang Q."/>
            <person name="Watt J."/>
            <person name="Xi L."/>
            <person name="Xin Y."/>
            <person name="Zhou J."/>
            <person name="Deng J."/>
            <person name="Jiang H."/>
            <person name="Liu Y."/>
            <person name="Qu J."/>
            <person name="Song X.-Z."/>
            <person name="Zhang L."/>
            <person name="Villasana D."/>
            <person name="Johnson A."/>
            <person name="Liu J."/>
            <person name="Liyanage D."/>
            <person name="Lorensuhewa L."/>
            <person name="Robinson T."/>
            <person name="Song A."/>
            <person name="Song B.-B."/>
            <person name="Dinh H."/>
            <person name="Thornton R."/>
            <person name="Coyle M."/>
            <person name="Francisco L."/>
            <person name="Jackson L."/>
            <person name="Javaid M."/>
            <person name="Korchina V."/>
            <person name="Kovar C."/>
            <person name="Mata R."/>
            <person name="Mathew T."/>
            <person name="Ngo R."/>
            <person name="Nguyen L."/>
            <person name="Nguyen N."/>
            <person name="Okwuonu G."/>
            <person name="Ongeri F."/>
            <person name="Pham C."/>
            <person name="Simmons D."/>
            <person name="Wilczek-Boney K."/>
            <person name="Hale W."/>
            <person name="Jakkamsetti A."/>
            <person name="Pham P."/>
            <person name="Ruth R."/>
            <person name="San Lucas F."/>
            <person name="Warren J."/>
            <person name="Zhang J."/>
            <person name="Zhao Z."/>
            <person name="Zhou C."/>
            <person name="Zhu D."/>
            <person name="Lee S."/>
            <person name="Bess C."/>
            <person name="Blankenburg K."/>
            <person name="Forbes L."/>
            <person name="Fu Q."/>
            <person name="Gubbala S."/>
            <person name="Hirani K."/>
            <person name="Jayaseelan J.C."/>
            <person name="Lara F."/>
            <person name="Munidasa M."/>
            <person name="Palculict T."/>
            <person name="Patil S."/>
            <person name="Pu L.-L."/>
            <person name="Saada N."/>
            <person name="Tang L."/>
            <person name="Weissenberger G."/>
            <person name="Zhu Y."/>
            <person name="Hemphill L."/>
            <person name="Shang Y."/>
            <person name="Youmans B."/>
            <person name="Ayvaz T."/>
            <person name="Ross M."/>
            <person name="Santibanez J."/>
            <person name="Aqrawi P."/>
            <person name="Gross S."/>
            <person name="Joshi V."/>
            <person name="Fowler G."/>
            <person name="Nazareth L."/>
            <person name="Reid J."/>
            <person name="Worley K."/>
            <person name="Petrosino J."/>
            <person name="Highlander S."/>
            <person name="Gibbs R."/>
        </authorList>
    </citation>
    <scope>NUCLEOTIDE SEQUENCE [LARGE SCALE GENOMIC DNA]</scope>
    <source>
        <strain evidence="3 4">DSM 10105</strain>
    </source>
</reference>
<dbReference type="HOGENOM" id="CLU_068212_0_0_11"/>
<feature type="compositionally biased region" description="Polar residues" evidence="2">
    <location>
        <begin position="20"/>
        <end position="30"/>
    </location>
</feature>
<feature type="region of interest" description="Disordered" evidence="2">
    <location>
        <begin position="263"/>
        <end position="284"/>
    </location>
</feature>
<dbReference type="EMBL" id="AEON01000002">
    <property type="protein sequence ID" value="EFT82719.1"/>
    <property type="molecule type" value="Genomic_DNA"/>
</dbReference>
<evidence type="ECO:0000313" key="3">
    <source>
        <dbReference type="EMBL" id="EFT82719.1"/>
    </source>
</evidence>
<evidence type="ECO:0000256" key="2">
    <source>
        <dbReference type="SAM" id="MobiDB-lite"/>
    </source>
</evidence>
<feature type="region of interest" description="Disordered" evidence="2">
    <location>
        <begin position="1"/>
        <end position="106"/>
    </location>
</feature>
<feature type="compositionally biased region" description="Acidic residues" evidence="2">
    <location>
        <begin position="10"/>
        <end position="19"/>
    </location>
</feature>
<comment type="caution">
    <text evidence="3">The sequence shown here is derived from an EMBL/GenBank/DDBJ whole genome shotgun (WGS) entry which is preliminary data.</text>
</comment>
<dbReference type="eggNOG" id="ENOG5033EHP">
    <property type="taxonomic scope" value="Bacteria"/>
</dbReference>
<proteinExistence type="predicted"/>
<dbReference type="AlphaFoldDB" id="E6K315"/>
<dbReference type="Proteomes" id="UP000004946">
    <property type="component" value="Chromosome"/>
</dbReference>
<keyword evidence="4" id="KW-1185">Reference proteome</keyword>
<keyword evidence="1" id="KW-0175">Coiled coil</keyword>
<feature type="coiled-coil region" evidence="1">
    <location>
        <begin position="154"/>
        <end position="181"/>
    </location>
</feature>
<dbReference type="RefSeq" id="WP_006290689.1">
    <property type="nucleotide sequence ID" value="NZ_AP012333.1"/>
</dbReference>
<accession>E6K315</accession>
<feature type="compositionally biased region" description="Basic and acidic residues" evidence="2">
    <location>
        <begin position="42"/>
        <end position="60"/>
    </location>
</feature>
<sequence>MSDDFSQSYDDQDYDDDDTGQSPVQASRLTDSGDFPPQPGQDRPEEANDQRPDDDGHSEGDDSVSDPARDRTDAALKAVHQYMPEAYANQDSSDDDDDRIGDEQFTPAYDIIEHMEKLVEEAKTGIFNSNVAKIDKSEFLDLLHELKKGLPVQLERASALMRESERRLENAQNQSNSIVSDARSQASGIIREANEQAQFLAGQENVVSIATQKARNILDQAQEKANQLTSGANAYATKSMNDLDEQVTEIHNSIVSGLEVLKQRQKEAESQVPRLSAEDYPNHQ</sequence>
<name>E6K315_PARDN</name>
<evidence type="ECO:0000313" key="4">
    <source>
        <dbReference type="Proteomes" id="UP000004946"/>
    </source>
</evidence>
<evidence type="ECO:0008006" key="5">
    <source>
        <dbReference type="Google" id="ProtNLM"/>
    </source>
</evidence>
<gene>
    <name evidence="3" type="ORF">HMPREF0620_1404</name>
</gene>